<name>A0AA38MBV2_9CUCU</name>
<accession>A0AA38MBV2</accession>
<keyword evidence="1" id="KW-1133">Transmembrane helix</keyword>
<feature type="transmembrane region" description="Helical" evidence="1">
    <location>
        <begin position="12"/>
        <end position="29"/>
    </location>
</feature>
<evidence type="ECO:0000256" key="1">
    <source>
        <dbReference type="SAM" id="Phobius"/>
    </source>
</evidence>
<gene>
    <name evidence="2" type="ORF">Zmor_016649</name>
</gene>
<organism evidence="2 3">
    <name type="scientific">Zophobas morio</name>
    <dbReference type="NCBI Taxonomy" id="2755281"/>
    <lineage>
        <taxon>Eukaryota</taxon>
        <taxon>Metazoa</taxon>
        <taxon>Ecdysozoa</taxon>
        <taxon>Arthropoda</taxon>
        <taxon>Hexapoda</taxon>
        <taxon>Insecta</taxon>
        <taxon>Pterygota</taxon>
        <taxon>Neoptera</taxon>
        <taxon>Endopterygota</taxon>
        <taxon>Coleoptera</taxon>
        <taxon>Polyphaga</taxon>
        <taxon>Cucujiformia</taxon>
        <taxon>Tenebrionidae</taxon>
        <taxon>Zophobas</taxon>
    </lineage>
</organism>
<keyword evidence="1" id="KW-0812">Transmembrane</keyword>
<keyword evidence="3" id="KW-1185">Reference proteome</keyword>
<keyword evidence="1" id="KW-0472">Membrane</keyword>
<evidence type="ECO:0000313" key="2">
    <source>
        <dbReference type="EMBL" id="KAJ3650559.1"/>
    </source>
</evidence>
<dbReference type="Proteomes" id="UP001168821">
    <property type="component" value="Unassembled WGS sequence"/>
</dbReference>
<reference evidence="2" key="1">
    <citation type="journal article" date="2023" name="G3 (Bethesda)">
        <title>Whole genome assemblies of Zophobas morio and Tenebrio molitor.</title>
        <authorList>
            <person name="Kaur S."/>
            <person name="Stinson S.A."/>
            <person name="diCenzo G.C."/>
        </authorList>
    </citation>
    <scope>NUCLEOTIDE SEQUENCE</scope>
    <source>
        <strain evidence="2">QUZm001</strain>
    </source>
</reference>
<protein>
    <submittedName>
        <fullName evidence="2">Uncharacterized protein</fullName>
    </submittedName>
</protein>
<dbReference type="AlphaFoldDB" id="A0AA38MBV2"/>
<sequence length="103" mass="11088">MKSVVGNNSMAVSLNLMDVYSSFIIAVVVKKRSRRHIRLCPRNSRMTGSRNVRKFAVETLLLLGGDGGILDGICGGGRGGLARFAGSAQRERVLEGRQNNGVL</sequence>
<proteinExistence type="predicted"/>
<dbReference type="EMBL" id="JALNTZ010000005">
    <property type="protein sequence ID" value="KAJ3650559.1"/>
    <property type="molecule type" value="Genomic_DNA"/>
</dbReference>
<evidence type="ECO:0000313" key="3">
    <source>
        <dbReference type="Proteomes" id="UP001168821"/>
    </source>
</evidence>
<comment type="caution">
    <text evidence="2">The sequence shown here is derived from an EMBL/GenBank/DDBJ whole genome shotgun (WGS) entry which is preliminary data.</text>
</comment>